<dbReference type="OrthoDB" id="9804026at2"/>
<dbReference type="InterPro" id="IPR000182">
    <property type="entry name" value="GNAT_dom"/>
</dbReference>
<dbReference type="PANTHER" id="PTHR43420">
    <property type="entry name" value="ACETYLTRANSFERASE"/>
    <property type="match status" value="1"/>
</dbReference>
<accession>A0A238K884</accession>
<organism evidence="4 5">
    <name type="scientific">Octadecabacter ascidiaceicola</name>
    <dbReference type="NCBI Taxonomy" id="1655543"/>
    <lineage>
        <taxon>Bacteria</taxon>
        <taxon>Pseudomonadati</taxon>
        <taxon>Pseudomonadota</taxon>
        <taxon>Alphaproteobacteria</taxon>
        <taxon>Rhodobacterales</taxon>
        <taxon>Roseobacteraceae</taxon>
        <taxon>Octadecabacter</taxon>
    </lineage>
</organism>
<evidence type="ECO:0000313" key="4">
    <source>
        <dbReference type="EMBL" id="SMX39111.1"/>
    </source>
</evidence>
<dbReference type="EMBL" id="FXYD01000003">
    <property type="protein sequence ID" value="SMX39111.1"/>
    <property type="molecule type" value="Genomic_DNA"/>
</dbReference>
<keyword evidence="2" id="KW-0012">Acyltransferase</keyword>
<dbReference type="PANTHER" id="PTHR43420:SF44">
    <property type="entry name" value="ACETYLTRANSFERASE YPEA"/>
    <property type="match status" value="1"/>
</dbReference>
<evidence type="ECO:0000256" key="1">
    <source>
        <dbReference type="ARBA" id="ARBA00022679"/>
    </source>
</evidence>
<dbReference type="GO" id="GO:0016747">
    <property type="term" value="F:acyltransferase activity, transferring groups other than amino-acyl groups"/>
    <property type="evidence" value="ECO:0007669"/>
    <property type="project" value="InterPro"/>
</dbReference>
<dbReference type="RefSeq" id="WP_093996272.1">
    <property type="nucleotide sequence ID" value="NZ_FXYD01000003.1"/>
</dbReference>
<evidence type="ECO:0000259" key="3">
    <source>
        <dbReference type="PROSITE" id="PS51186"/>
    </source>
</evidence>
<evidence type="ECO:0000313" key="5">
    <source>
        <dbReference type="Proteomes" id="UP000203464"/>
    </source>
</evidence>
<name>A0A238K884_9RHOB</name>
<gene>
    <name evidence="4" type="ORF">OCA8868_01839</name>
</gene>
<evidence type="ECO:0000256" key="2">
    <source>
        <dbReference type="ARBA" id="ARBA00023315"/>
    </source>
</evidence>
<keyword evidence="5" id="KW-1185">Reference proteome</keyword>
<feature type="domain" description="N-acetyltransferase" evidence="3">
    <location>
        <begin position="1"/>
        <end position="132"/>
    </location>
</feature>
<dbReference type="Pfam" id="PF00583">
    <property type="entry name" value="Acetyltransf_1"/>
    <property type="match status" value="1"/>
</dbReference>
<dbReference type="CDD" id="cd04301">
    <property type="entry name" value="NAT_SF"/>
    <property type="match status" value="1"/>
</dbReference>
<protein>
    <submittedName>
        <fullName evidence="4">Ribosomal-protein-alanine N-acetyltransferase</fullName>
    </submittedName>
</protein>
<reference evidence="5" key="1">
    <citation type="submission" date="2017-05" db="EMBL/GenBank/DDBJ databases">
        <authorList>
            <person name="Rodrigo-Torres L."/>
            <person name="Arahal R. D."/>
            <person name="Lucena T."/>
        </authorList>
    </citation>
    <scope>NUCLEOTIDE SEQUENCE [LARGE SCALE GENOMIC DNA]</scope>
    <source>
        <strain evidence="5">CECT 8868</strain>
    </source>
</reference>
<sequence>MTPEGLARTHATAFGGNGWPEEDFAQYLDDPNVFLHGSDASFVVLRLAGPEAEILTLASDPECQGRGLATRNLERALRILGHQGVQEIFLDVAEDNTPALALYARCGFTEFSRRPNYYANGATAICMKSVLSVASPTDETT</sequence>
<dbReference type="SUPFAM" id="SSF55729">
    <property type="entry name" value="Acyl-CoA N-acyltransferases (Nat)"/>
    <property type="match status" value="1"/>
</dbReference>
<proteinExistence type="predicted"/>
<dbReference type="Gene3D" id="3.40.630.30">
    <property type="match status" value="1"/>
</dbReference>
<dbReference type="InterPro" id="IPR050680">
    <property type="entry name" value="YpeA/RimI_acetyltransf"/>
</dbReference>
<dbReference type="AlphaFoldDB" id="A0A238K884"/>
<dbReference type="Proteomes" id="UP000203464">
    <property type="component" value="Unassembled WGS sequence"/>
</dbReference>
<dbReference type="InterPro" id="IPR016181">
    <property type="entry name" value="Acyl_CoA_acyltransferase"/>
</dbReference>
<keyword evidence="1 4" id="KW-0808">Transferase</keyword>
<dbReference type="PROSITE" id="PS51186">
    <property type="entry name" value="GNAT"/>
    <property type="match status" value="1"/>
</dbReference>